<dbReference type="Proteomes" id="UP000242180">
    <property type="component" value="Unassembled WGS sequence"/>
</dbReference>
<reference evidence="1 2" key="1">
    <citation type="submission" date="2016-07" db="EMBL/GenBank/DDBJ databases">
        <title>Pervasive Adenine N6-methylation of Active Genes in Fungi.</title>
        <authorList>
            <consortium name="DOE Joint Genome Institute"/>
            <person name="Mondo S.J."/>
            <person name="Dannebaum R.O."/>
            <person name="Kuo R.C."/>
            <person name="Labutti K."/>
            <person name="Haridas S."/>
            <person name="Kuo A."/>
            <person name="Salamov A."/>
            <person name="Ahrendt S.R."/>
            <person name="Lipzen A."/>
            <person name="Sullivan W."/>
            <person name="Andreopoulos W.B."/>
            <person name="Clum A."/>
            <person name="Lindquist E."/>
            <person name="Daum C."/>
            <person name="Ramamoorthy G.K."/>
            <person name="Gryganskyi A."/>
            <person name="Culley D."/>
            <person name="Magnuson J.K."/>
            <person name="James T.Y."/>
            <person name="O'Malley M.A."/>
            <person name="Stajich J.E."/>
            <person name="Spatafora J.W."/>
            <person name="Visel A."/>
            <person name="Grigoriev I.V."/>
        </authorList>
    </citation>
    <scope>NUCLEOTIDE SEQUENCE [LARGE SCALE GENOMIC DNA]</scope>
    <source>
        <strain evidence="1 2">NRRL 2496</strain>
    </source>
</reference>
<dbReference type="InParanoid" id="A0A1X2HTS7"/>
<gene>
    <name evidence="1" type="ORF">BCR43DRAFT_500915</name>
</gene>
<dbReference type="AlphaFoldDB" id="A0A1X2HTS7"/>
<proteinExistence type="predicted"/>
<keyword evidence="2" id="KW-1185">Reference proteome</keyword>
<evidence type="ECO:0000313" key="1">
    <source>
        <dbReference type="EMBL" id="ORZ02943.1"/>
    </source>
</evidence>
<dbReference type="OrthoDB" id="2264892at2759"/>
<comment type="caution">
    <text evidence="1">The sequence shown here is derived from an EMBL/GenBank/DDBJ whole genome shotgun (WGS) entry which is preliminary data.</text>
</comment>
<organism evidence="1 2">
    <name type="scientific">Syncephalastrum racemosum</name>
    <name type="common">Filamentous fungus</name>
    <dbReference type="NCBI Taxonomy" id="13706"/>
    <lineage>
        <taxon>Eukaryota</taxon>
        <taxon>Fungi</taxon>
        <taxon>Fungi incertae sedis</taxon>
        <taxon>Mucoromycota</taxon>
        <taxon>Mucoromycotina</taxon>
        <taxon>Mucoromycetes</taxon>
        <taxon>Mucorales</taxon>
        <taxon>Syncephalastraceae</taxon>
        <taxon>Syncephalastrum</taxon>
    </lineage>
</organism>
<dbReference type="EMBL" id="MCGN01000001">
    <property type="protein sequence ID" value="ORZ02943.1"/>
    <property type="molecule type" value="Genomic_DNA"/>
</dbReference>
<accession>A0A1X2HTS7</accession>
<protein>
    <submittedName>
        <fullName evidence="1">Uncharacterized protein</fullName>
    </submittedName>
</protein>
<sequence length="217" mass="24449">MIVRERLGAGQGYDTNLNEDTPFGYIYRMDTSHRHYGPDQPIHQHYSAAEVDKSGDQHAFPRYAMMVLSNVTYVGADKPLWFEGYVSEDTAQRFKGSSLEGAVIRFRFGTFGFDHLAHRWFSRFLSGSSEAYPHGSAVVGRVRHLSLSHDCHAGSKRLVSLQFEPLQDVLQTLTLARNAEDPPMTLFWGPEPGKDPNGGRLFAQDTVQQVIFDDVLL</sequence>
<name>A0A1X2HTS7_SYNRA</name>
<evidence type="ECO:0000313" key="2">
    <source>
        <dbReference type="Proteomes" id="UP000242180"/>
    </source>
</evidence>